<dbReference type="AlphaFoldDB" id="A0A561BN45"/>
<reference evidence="2 3" key="1">
    <citation type="submission" date="2019-06" db="EMBL/GenBank/DDBJ databases">
        <title>Sequencing the genomes of 1000 actinobacteria strains.</title>
        <authorList>
            <person name="Klenk H.-P."/>
        </authorList>
    </citation>
    <scope>NUCLEOTIDE SEQUENCE [LARGE SCALE GENOMIC DNA]</scope>
    <source>
        <strain evidence="2 3">DSM 24683</strain>
    </source>
</reference>
<keyword evidence="1" id="KW-1133">Transmembrane helix</keyword>
<keyword evidence="1" id="KW-0472">Membrane</keyword>
<feature type="transmembrane region" description="Helical" evidence="1">
    <location>
        <begin position="186"/>
        <end position="207"/>
    </location>
</feature>
<proteinExistence type="predicted"/>
<gene>
    <name evidence="2" type="ORF">FB561_1337</name>
</gene>
<dbReference type="OrthoDB" id="5147557at2"/>
<evidence type="ECO:0000313" key="3">
    <source>
        <dbReference type="Proteomes" id="UP000318380"/>
    </source>
</evidence>
<feature type="transmembrane region" description="Helical" evidence="1">
    <location>
        <begin position="21"/>
        <end position="45"/>
    </location>
</feature>
<name>A0A561BN45_9ACTN</name>
<evidence type="ECO:0000313" key="2">
    <source>
        <dbReference type="EMBL" id="TWD80264.1"/>
    </source>
</evidence>
<dbReference type="Proteomes" id="UP000318380">
    <property type="component" value="Unassembled WGS sequence"/>
</dbReference>
<keyword evidence="1" id="KW-0812">Transmembrane</keyword>
<feature type="transmembrane region" description="Helical" evidence="1">
    <location>
        <begin position="65"/>
        <end position="90"/>
    </location>
</feature>
<keyword evidence="3" id="KW-1185">Reference proteome</keyword>
<dbReference type="RefSeq" id="WP_145804123.1">
    <property type="nucleotide sequence ID" value="NZ_VIVK01000001.1"/>
</dbReference>
<feature type="transmembrane region" description="Helical" evidence="1">
    <location>
        <begin position="114"/>
        <end position="135"/>
    </location>
</feature>
<feature type="transmembrane region" description="Helical" evidence="1">
    <location>
        <begin position="147"/>
        <end position="166"/>
    </location>
</feature>
<accession>A0A561BN45</accession>
<organism evidence="2 3">
    <name type="scientific">Kribbella amoyensis</name>
    <dbReference type="NCBI Taxonomy" id="996641"/>
    <lineage>
        <taxon>Bacteria</taxon>
        <taxon>Bacillati</taxon>
        <taxon>Actinomycetota</taxon>
        <taxon>Actinomycetes</taxon>
        <taxon>Propionibacteriales</taxon>
        <taxon>Kribbellaceae</taxon>
        <taxon>Kribbella</taxon>
    </lineage>
</organism>
<comment type="caution">
    <text evidence="2">The sequence shown here is derived from an EMBL/GenBank/DDBJ whole genome shotgun (WGS) entry which is preliminary data.</text>
</comment>
<protein>
    <recommendedName>
        <fullName evidence="4">DUF1648 domain-containing protein</fullName>
    </recommendedName>
</protein>
<evidence type="ECO:0008006" key="4">
    <source>
        <dbReference type="Google" id="ProtNLM"/>
    </source>
</evidence>
<feature type="transmembrane region" description="Helical" evidence="1">
    <location>
        <begin position="213"/>
        <end position="232"/>
    </location>
</feature>
<sequence length="240" mass="24648">MTATGSTEVFGTENAPPPWVLVPWPGAMVAVAAVGIMVVASIAAWPEMAVEVVTREAGGRHGESVANRGVTAAAMPAVLLGLTVLLSVVLRADHELLKRTPVGLDRSPERARRMFSWTLMGLSVVLVALHLGLLSLHTGTAFPLEQAVAAAVGILLACLGVATPLVAPGGRVTGRLERFRAAQSKLYRGAGGFLVIAGIATAVVAAFEPGVAMMVAVASVAVAFLAVALTAFRASRKSPE</sequence>
<evidence type="ECO:0000256" key="1">
    <source>
        <dbReference type="SAM" id="Phobius"/>
    </source>
</evidence>
<dbReference type="EMBL" id="VIVK01000001">
    <property type="protein sequence ID" value="TWD80264.1"/>
    <property type="molecule type" value="Genomic_DNA"/>
</dbReference>